<keyword evidence="2" id="KW-1185">Reference proteome</keyword>
<dbReference type="RefSeq" id="WP_344979838.1">
    <property type="nucleotide sequence ID" value="NZ_BAABFN010000006.1"/>
</dbReference>
<accession>A0ABP8FZZ6</accession>
<proteinExistence type="predicted"/>
<evidence type="ECO:0000313" key="1">
    <source>
        <dbReference type="EMBL" id="GAA4314329.1"/>
    </source>
</evidence>
<evidence type="ECO:0008006" key="3">
    <source>
        <dbReference type="Google" id="ProtNLM"/>
    </source>
</evidence>
<dbReference type="EMBL" id="BAABFN010000006">
    <property type="protein sequence ID" value="GAA4314329.1"/>
    <property type="molecule type" value="Genomic_DNA"/>
</dbReference>
<dbReference type="Proteomes" id="UP001501207">
    <property type="component" value="Unassembled WGS sequence"/>
</dbReference>
<reference evidence="2" key="1">
    <citation type="journal article" date="2019" name="Int. J. Syst. Evol. Microbiol.">
        <title>The Global Catalogue of Microorganisms (GCM) 10K type strain sequencing project: providing services to taxonomists for standard genome sequencing and annotation.</title>
        <authorList>
            <consortium name="The Broad Institute Genomics Platform"/>
            <consortium name="The Broad Institute Genome Sequencing Center for Infectious Disease"/>
            <person name="Wu L."/>
            <person name="Ma J."/>
        </authorList>
    </citation>
    <scope>NUCLEOTIDE SEQUENCE [LARGE SCALE GENOMIC DNA]</scope>
    <source>
        <strain evidence="2">JCM 17664</strain>
    </source>
</reference>
<protein>
    <recommendedName>
        <fullName evidence="3">DUF4304 domain-containing protein</fullName>
    </recommendedName>
</protein>
<comment type="caution">
    <text evidence="1">The sequence shown here is derived from an EMBL/GenBank/DDBJ whole genome shotgun (WGS) entry which is preliminary data.</text>
</comment>
<organism evidence="1 2">
    <name type="scientific">Compostibacter hankyongensis</name>
    <dbReference type="NCBI Taxonomy" id="1007089"/>
    <lineage>
        <taxon>Bacteria</taxon>
        <taxon>Pseudomonadati</taxon>
        <taxon>Bacteroidota</taxon>
        <taxon>Chitinophagia</taxon>
        <taxon>Chitinophagales</taxon>
        <taxon>Chitinophagaceae</taxon>
        <taxon>Compostibacter</taxon>
    </lineage>
</organism>
<sequence>MEQRFIKYTYGLFKRLIEVYGFQIKTELNEGQYYMIEYSSDNFIIKIEKYFREFYSTLYKIDKPDSEINLFNLLEYLKQGNAQVPKSEYFRKEKNIEECYKKQLAHISAVIYDNYDFFHKKNYELKMMEFEKYWRKEHPEFYKKA</sequence>
<gene>
    <name evidence="1" type="ORF">GCM10023143_25130</name>
</gene>
<name>A0ABP8FZZ6_9BACT</name>
<evidence type="ECO:0000313" key="2">
    <source>
        <dbReference type="Proteomes" id="UP001501207"/>
    </source>
</evidence>